<evidence type="ECO:0000313" key="2">
    <source>
        <dbReference type="EMBL" id="KEF50860.1"/>
    </source>
</evidence>
<comment type="caution">
    <text evidence="2">The sequence shown here is derived from an EMBL/GenBank/DDBJ whole genome shotgun (WGS) entry which is preliminary data.</text>
</comment>
<organism evidence="2 3">
    <name type="scientific">Exophiala aquamarina CBS 119918</name>
    <dbReference type="NCBI Taxonomy" id="1182545"/>
    <lineage>
        <taxon>Eukaryota</taxon>
        <taxon>Fungi</taxon>
        <taxon>Dikarya</taxon>
        <taxon>Ascomycota</taxon>
        <taxon>Pezizomycotina</taxon>
        <taxon>Eurotiomycetes</taxon>
        <taxon>Chaetothyriomycetidae</taxon>
        <taxon>Chaetothyriales</taxon>
        <taxon>Herpotrichiellaceae</taxon>
        <taxon>Exophiala</taxon>
    </lineage>
</organism>
<reference evidence="2 3" key="1">
    <citation type="submission" date="2013-03" db="EMBL/GenBank/DDBJ databases">
        <title>The Genome Sequence of Exophiala aquamarina CBS 119918.</title>
        <authorList>
            <consortium name="The Broad Institute Genomics Platform"/>
            <person name="Cuomo C."/>
            <person name="de Hoog S."/>
            <person name="Gorbushina A."/>
            <person name="Walker B."/>
            <person name="Young S.K."/>
            <person name="Zeng Q."/>
            <person name="Gargeya S."/>
            <person name="Fitzgerald M."/>
            <person name="Haas B."/>
            <person name="Abouelleil A."/>
            <person name="Allen A.W."/>
            <person name="Alvarado L."/>
            <person name="Arachchi H.M."/>
            <person name="Berlin A.M."/>
            <person name="Chapman S.B."/>
            <person name="Gainer-Dewar J."/>
            <person name="Goldberg J."/>
            <person name="Griggs A."/>
            <person name="Gujja S."/>
            <person name="Hansen M."/>
            <person name="Howarth C."/>
            <person name="Imamovic A."/>
            <person name="Ireland A."/>
            <person name="Larimer J."/>
            <person name="McCowan C."/>
            <person name="Murphy C."/>
            <person name="Pearson M."/>
            <person name="Poon T.W."/>
            <person name="Priest M."/>
            <person name="Roberts A."/>
            <person name="Saif S."/>
            <person name="Shea T."/>
            <person name="Sisk P."/>
            <person name="Sykes S."/>
            <person name="Wortman J."/>
            <person name="Nusbaum C."/>
            <person name="Birren B."/>
        </authorList>
    </citation>
    <scope>NUCLEOTIDE SEQUENCE [LARGE SCALE GENOMIC DNA]</scope>
    <source>
        <strain evidence="2 3">CBS 119918</strain>
    </source>
</reference>
<evidence type="ECO:0008006" key="4">
    <source>
        <dbReference type="Google" id="ProtNLM"/>
    </source>
</evidence>
<proteinExistence type="predicted"/>
<gene>
    <name evidence="2" type="ORF">A1O9_13089</name>
</gene>
<feature type="region of interest" description="Disordered" evidence="1">
    <location>
        <begin position="1"/>
        <end position="28"/>
    </location>
</feature>
<dbReference type="VEuPathDB" id="FungiDB:A1O9_13089"/>
<feature type="compositionally biased region" description="Basic residues" evidence="1">
    <location>
        <begin position="138"/>
        <end position="149"/>
    </location>
</feature>
<dbReference type="Proteomes" id="UP000027920">
    <property type="component" value="Unassembled WGS sequence"/>
</dbReference>
<dbReference type="AlphaFoldDB" id="A0A072P5H3"/>
<keyword evidence="3" id="KW-1185">Reference proteome</keyword>
<feature type="compositionally biased region" description="Low complexity" evidence="1">
    <location>
        <begin position="1"/>
        <end position="25"/>
    </location>
</feature>
<dbReference type="RefSeq" id="XP_013253450.1">
    <property type="nucleotide sequence ID" value="XM_013397996.1"/>
</dbReference>
<dbReference type="STRING" id="1182545.A0A072P5H3"/>
<sequence length="149" mass="16339">PSVAGSTPGSCATPTPSCSTSLPTLPEEEPLGEQALPCLPTGTFRCACDGCNAIPCPTQCMLSRCSRGVGGQGFKRRNELIRHGLVHNSPGYICPFCANHQYKYPRPDNLLRHVRAHHKDRDQNDPALRDVLNQTTGRPRRRRPTRIPG</sequence>
<dbReference type="GeneID" id="25287980"/>
<evidence type="ECO:0000313" key="3">
    <source>
        <dbReference type="Proteomes" id="UP000027920"/>
    </source>
</evidence>
<dbReference type="EMBL" id="AMGV01000059">
    <property type="protein sequence ID" value="KEF50860.1"/>
    <property type="molecule type" value="Genomic_DNA"/>
</dbReference>
<protein>
    <recommendedName>
        <fullName evidence="4">C2H2-type domain-containing protein</fullName>
    </recommendedName>
</protein>
<accession>A0A072P5H3</accession>
<feature type="region of interest" description="Disordered" evidence="1">
    <location>
        <begin position="118"/>
        <end position="149"/>
    </location>
</feature>
<dbReference type="OrthoDB" id="4121290at2759"/>
<feature type="non-terminal residue" evidence="2">
    <location>
        <position position="1"/>
    </location>
</feature>
<dbReference type="HOGENOM" id="CLU_1754041_0_0_1"/>
<feature type="compositionally biased region" description="Basic and acidic residues" evidence="1">
    <location>
        <begin position="119"/>
        <end position="128"/>
    </location>
</feature>
<name>A0A072P5H3_9EURO</name>
<feature type="non-terminal residue" evidence="2">
    <location>
        <position position="149"/>
    </location>
</feature>
<evidence type="ECO:0000256" key="1">
    <source>
        <dbReference type="SAM" id="MobiDB-lite"/>
    </source>
</evidence>
<dbReference type="Gene3D" id="3.30.160.60">
    <property type="entry name" value="Classic Zinc Finger"/>
    <property type="match status" value="1"/>
</dbReference>